<evidence type="ECO:0000256" key="1">
    <source>
        <dbReference type="SAM" id="SignalP"/>
    </source>
</evidence>
<name>A0A077R1N9_9BASI</name>
<feature type="signal peptide" evidence="1">
    <location>
        <begin position="1"/>
        <end position="25"/>
    </location>
</feature>
<sequence length="579" mass="66079">MSRHSVFFVVATLWLILLVVRQASCAGGRGSSSRSAFLPSQEPLTNFLRDYGFLDGQGNPIDIDRYRKRSEVADETFDAHHFYAQNWFEISERGRSAISQKGNTLTPEDLRNHPAFANFFDGNTHTPVVFKRIADIMPKNPSRRSNPDVAVFMHKVTVTRLTNAQWWLDLKCIIRGQFGDNSQQDSLPYRIVWSQNKPTDGSRWLNEAAEVFKWPVRYDLERFGYSPNSIERELSAYPLAQESHKYQNVLTQGQLLNIAENSKDMLERLNNPYDKAMFHAYALVQTTIDDPTELKTWFQAPIIYGKDQKDNPKVQMYSFNDHKYPVLDRIQFKHSLDREGTSVLIPIAIVRPTRAVPSLHFKTIYTLPKDVGNAAALIMQFKVDPFRLRSTSVLSRPPGQVPFETEVFGLPRPLGHPFRTPYLKWLDDTQAKRINLALQKGSQGGVMEVDREQKRSETRVQRAGIGPSARTGGLSRVKVEYEPYLEEGTAMAHVDSPPLTPTLGSSVGMSSRHALPLVQGEPSLQHHPQWQTLEPMQSEYMPGQPNPYEIPQENALATLESHFKPELEDAWRYAHYFGH</sequence>
<reference evidence="2" key="1">
    <citation type="journal article" date="2014" name="Genome Biol. Evol.">
        <title>Gene Loss Rather Than Gene Gain Is Associated with a Host Jump from Monocots to Dicots in the Smut Fungus Melanopsichium pennsylvanicum.</title>
        <authorList>
            <person name="Sharma R."/>
            <person name="Mishra B."/>
            <person name="Runge F."/>
            <person name="Thines M."/>
        </authorList>
    </citation>
    <scope>NUCLEOTIDE SEQUENCE</scope>
    <source>
        <strain evidence="2">4</strain>
    </source>
</reference>
<protein>
    <submittedName>
        <fullName evidence="2">Uncharacterized protein</fullName>
    </submittedName>
</protein>
<accession>A0A077R1N9</accession>
<organism evidence="2">
    <name type="scientific">Melanopsichium pennsylvanicum 4</name>
    <dbReference type="NCBI Taxonomy" id="1398559"/>
    <lineage>
        <taxon>Eukaryota</taxon>
        <taxon>Fungi</taxon>
        <taxon>Dikarya</taxon>
        <taxon>Basidiomycota</taxon>
        <taxon>Ustilaginomycotina</taxon>
        <taxon>Ustilaginomycetes</taxon>
        <taxon>Ustilaginales</taxon>
        <taxon>Ustilaginaceae</taxon>
        <taxon>Melanopsichium</taxon>
    </lineage>
</organism>
<feature type="chain" id="PRO_5001722736" evidence="1">
    <location>
        <begin position="26"/>
        <end position="579"/>
    </location>
</feature>
<dbReference type="EMBL" id="HG529685">
    <property type="protein sequence ID" value="CDI56400.1"/>
    <property type="molecule type" value="Genomic_DNA"/>
</dbReference>
<proteinExistence type="predicted"/>
<keyword evidence="1" id="KW-0732">Signal</keyword>
<dbReference type="AlphaFoldDB" id="A0A077R1N9"/>
<evidence type="ECO:0000313" key="2">
    <source>
        <dbReference type="EMBL" id="CDI56400.1"/>
    </source>
</evidence>